<organism evidence="1 2">
    <name type="scientific">Subdoligranulum variabile</name>
    <dbReference type="NCBI Taxonomy" id="214851"/>
    <lineage>
        <taxon>Bacteria</taxon>
        <taxon>Bacillati</taxon>
        <taxon>Bacillota</taxon>
        <taxon>Clostridia</taxon>
        <taxon>Eubacteriales</taxon>
        <taxon>Oscillospiraceae</taxon>
        <taxon>Subdoligranulum</taxon>
    </lineage>
</organism>
<accession>A0A921LNG2</accession>
<name>A0A921LNG2_9FIRM</name>
<comment type="caution">
    <text evidence="1">The sequence shown here is derived from an EMBL/GenBank/DDBJ whole genome shotgun (WGS) entry which is preliminary data.</text>
</comment>
<gene>
    <name evidence="1" type="ORF">K8V20_05120</name>
</gene>
<evidence type="ECO:0000313" key="2">
    <source>
        <dbReference type="Proteomes" id="UP000782880"/>
    </source>
</evidence>
<sequence length="48" mass="5569">MNHHVPCSGVPPDDLLDLIYHYKALLIRQLHLWFAGREVAVDQRQSCL</sequence>
<protein>
    <submittedName>
        <fullName evidence="1">Uncharacterized protein</fullName>
    </submittedName>
</protein>
<dbReference type="EMBL" id="DYVE01000131">
    <property type="protein sequence ID" value="HJG28014.1"/>
    <property type="molecule type" value="Genomic_DNA"/>
</dbReference>
<evidence type="ECO:0000313" key="1">
    <source>
        <dbReference type="EMBL" id="HJG28014.1"/>
    </source>
</evidence>
<reference evidence="1" key="1">
    <citation type="journal article" date="2021" name="PeerJ">
        <title>Extensive microbial diversity within the chicken gut microbiome revealed by metagenomics and culture.</title>
        <authorList>
            <person name="Gilroy R."/>
            <person name="Ravi A."/>
            <person name="Getino M."/>
            <person name="Pursley I."/>
            <person name="Horton D.L."/>
            <person name="Alikhan N.F."/>
            <person name="Baker D."/>
            <person name="Gharbi K."/>
            <person name="Hall N."/>
            <person name="Watson M."/>
            <person name="Adriaenssens E.M."/>
            <person name="Foster-Nyarko E."/>
            <person name="Jarju S."/>
            <person name="Secka A."/>
            <person name="Antonio M."/>
            <person name="Oren A."/>
            <person name="Chaudhuri R.R."/>
            <person name="La Ragione R."/>
            <person name="Hildebrand F."/>
            <person name="Pallen M.J."/>
        </authorList>
    </citation>
    <scope>NUCLEOTIDE SEQUENCE</scope>
    <source>
        <strain evidence="1">ChiBcec21-2208</strain>
    </source>
</reference>
<dbReference type="AlphaFoldDB" id="A0A921LNG2"/>
<reference evidence="1" key="2">
    <citation type="submission" date="2021-09" db="EMBL/GenBank/DDBJ databases">
        <authorList>
            <person name="Gilroy R."/>
        </authorList>
    </citation>
    <scope>NUCLEOTIDE SEQUENCE</scope>
    <source>
        <strain evidence="1">ChiBcec21-2208</strain>
    </source>
</reference>
<dbReference type="Proteomes" id="UP000782880">
    <property type="component" value="Unassembled WGS sequence"/>
</dbReference>
<proteinExistence type="predicted"/>